<evidence type="ECO:0000313" key="3">
    <source>
        <dbReference type="Proteomes" id="UP000605846"/>
    </source>
</evidence>
<name>A0A8H7BIK9_9FUNG</name>
<accession>A0A8H7BIK9</accession>
<feature type="domain" description="General stress protein FMN-binding split barrel" evidence="1">
    <location>
        <begin position="89"/>
        <end position="243"/>
    </location>
</feature>
<dbReference type="PANTHER" id="PTHR34818">
    <property type="entry name" value="PROTEIN BLI-3"/>
    <property type="match status" value="1"/>
</dbReference>
<evidence type="ECO:0000259" key="1">
    <source>
        <dbReference type="Pfam" id="PF16242"/>
    </source>
</evidence>
<gene>
    <name evidence="2" type="ORF">EC973_000879</name>
</gene>
<keyword evidence="3" id="KW-1185">Reference proteome</keyword>
<dbReference type="InterPro" id="IPR012349">
    <property type="entry name" value="Split_barrel_FMN-bd"/>
</dbReference>
<dbReference type="EMBL" id="JABAYA010000116">
    <property type="protein sequence ID" value="KAF7724571.1"/>
    <property type="molecule type" value="Genomic_DNA"/>
</dbReference>
<dbReference type="PANTHER" id="PTHR34818:SF1">
    <property type="entry name" value="PROTEIN BLI-3"/>
    <property type="match status" value="1"/>
</dbReference>
<evidence type="ECO:0000313" key="2">
    <source>
        <dbReference type="EMBL" id="KAF7724571.1"/>
    </source>
</evidence>
<sequence length="274" mass="30742">MNGLSGILKASKKPEIIPLVVILGGAVSWAGFMGWRQLRSPEVSWDHKNNPHPWQEIKDGEQVKLVAVNQKYNQRWDQIMATIQPEGRIEDLYKLIEGIKVCMMTTRCADTGRLVSRAMCPRTPTHTAPADLWFFANNTTHKFEELQKDANVNLAFYKPSSGEWVSVSGEAEIVSNRSKIRELYSDDIKAWFQDLGDGTHNGGPDDPRISLIFVKAITVHYSVRGPIGPVEMWHLAKGALTGEPPHERLSERDIDTEELQNARQISGLDESIVG</sequence>
<reference evidence="2" key="1">
    <citation type="submission" date="2020-01" db="EMBL/GenBank/DDBJ databases">
        <title>Genome Sequencing of Three Apophysomyces-Like Fungal Strains Confirms a Novel Fungal Genus in the Mucoromycota with divergent Burkholderia-like Endosymbiotic Bacteria.</title>
        <authorList>
            <person name="Stajich J.E."/>
            <person name="Macias A.M."/>
            <person name="Carter-House D."/>
            <person name="Lovett B."/>
            <person name="Kasson L.R."/>
            <person name="Berry K."/>
            <person name="Grigoriev I."/>
            <person name="Chang Y."/>
            <person name="Spatafora J."/>
            <person name="Kasson M.T."/>
        </authorList>
    </citation>
    <scope>NUCLEOTIDE SEQUENCE</scope>
    <source>
        <strain evidence="2">NRRL A-21654</strain>
    </source>
</reference>
<dbReference type="SUPFAM" id="SSF50475">
    <property type="entry name" value="FMN-binding split barrel"/>
    <property type="match status" value="1"/>
</dbReference>
<comment type="caution">
    <text evidence="2">The sequence shown here is derived from an EMBL/GenBank/DDBJ whole genome shotgun (WGS) entry which is preliminary data.</text>
</comment>
<dbReference type="InterPro" id="IPR010530">
    <property type="entry name" value="B12D"/>
</dbReference>
<organism evidence="2 3">
    <name type="scientific">Apophysomyces ossiformis</name>
    <dbReference type="NCBI Taxonomy" id="679940"/>
    <lineage>
        <taxon>Eukaryota</taxon>
        <taxon>Fungi</taxon>
        <taxon>Fungi incertae sedis</taxon>
        <taxon>Mucoromycota</taxon>
        <taxon>Mucoromycotina</taxon>
        <taxon>Mucoromycetes</taxon>
        <taxon>Mucorales</taxon>
        <taxon>Mucorineae</taxon>
        <taxon>Mucoraceae</taxon>
        <taxon>Apophysomyces</taxon>
    </lineage>
</organism>
<dbReference type="OrthoDB" id="434253at2759"/>
<dbReference type="Gene3D" id="2.30.110.10">
    <property type="entry name" value="Electron Transport, Fmn-binding Protein, Chain A"/>
    <property type="match status" value="1"/>
</dbReference>
<dbReference type="InterPro" id="IPR038725">
    <property type="entry name" value="YdaG_split_barrel_FMN-bd"/>
</dbReference>
<dbReference type="AlphaFoldDB" id="A0A8H7BIK9"/>
<proteinExistence type="predicted"/>
<dbReference type="Proteomes" id="UP000605846">
    <property type="component" value="Unassembled WGS sequence"/>
</dbReference>
<protein>
    <recommendedName>
        <fullName evidence="1">General stress protein FMN-binding split barrel domain-containing protein</fullName>
    </recommendedName>
</protein>
<dbReference type="Pfam" id="PF06522">
    <property type="entry name" value="B12D"/>
    <property type="match status" value="1"/>
</dbReference>
<dbReference type="Pfam" id="PF16242">
    <property type="entry name" value="Pyrid_ox_like"/>
    <property type="match status" value="1"/>
</dbReference>
<dbReference type="InterPro" id="IPR052917">
    <property type="entry name" value="Stress-Dev_Protein"/>
</dbReference>